<evidence type="ECO:0000256" key="7">
    <source>
        <dbReference type="ARBA" id="ARBA00023146"/>
    </source>
</evidence>
<dbReference type="Pfam" id="PF01336">
    <property type="entry name" value="tRNA_anti-codon"/>
    <property type="match status" value="1"/>
</dbReference>
<accession>A8PT20</accession>
<dbReference type="GO" id="GO:0004816">
    <property type="term" value="F:asparagine-tRNA ligase activity"/>
    <property type="evidence" value="ECO:0007669"/>
    <property type="project" value="UniProtKB-EC"/>
</dbReference>
<dbReference type="SUPFAM" id="SSF55681">
    <property type="entry name" value="Class II aaRS and biotin synthetases"/>
    <property type="match status" value="1"/>
</dbReference>
<dbReference type="NCBIfam" id="TIGR00457">
    <property type="entry name" value="asnS"/>
    <property type="match status" value="1"/>
</dbReference>
<evidence type="ECO:0000256" key="4">
    <source>
        <dbReference type="ARBA" id="ARBA00022741"/>
    </source>
</evidence>
<evidence type="ECO:0000313" key="10">
    <source>
        <dbReference type="Proteomes" id="UP000008837"/>
    </source>
</evidence>
<reference evidence="9 10" key="1">
    <citation type="journal article" date="2007" name="Proc. Natl. Acad. Sci. U.S.A.">
        <title>Dandruff-associated Malassezia genomes reveal convergent and divergent virulence traits shared with plant and human fungal pathogens.</title>
        <authorList>
            <person name="Xu J."/>
            <person name="Saunders C.W."/>
            <person name="Hu P."/>
            <person name="Grant R.A."/>
            <person name="Boekhout T."/>
            <person name="Kuramae E.E."/>
            <person name="Kronstad J.W."/>
            <person name="Deangelis Y.M."/>
            <person name="Reeder N.L."/>
            <person name="Johnstone K.R."/>
            <person name="Leland M."/>
            <person name="Fieno A.M."/>
            <person name="Begley W.M."/>
            <person name="Sun Y."/>
            <person name="Lacey M.P."/>
            <person name="Chaudhary T."/>
            <person name="Keough T."/>
            <person name="Chu L."/>
            <person name="Sears R."/>
            <person name="Yuan B."/>
            <person name="Dawson T.L.Jr."/>
        </authorList>
    </citation>
    <scope>NUCLEOTIDE SEQUENCE [LARGE SCALE GENOMIC DNA]</scope>
    <source>
        <strain evidence="10">ATCC MYA-4612 / CBS 7966</strain>
    </source>
</reference>
<evidence type="ECO:0000256" key="5">
    <source>
        <dbReference type="ARBA" id="ARBA00022840"/>
    </source>
</evidence>
<keyword evidence="10" id="KW-1185">Reference proteome</keyword>
<feature type="domain" description="Aminoacyl-transfer RNA synthetases class-II family profile" evidence="8">
    <location>
        <begin position="280"/>
        <end position="526"/>
    </location>
</feature>
<organism evidence="9 10">
    <name type="scientific">Malassezia globosa (strain ATCC MYA-4612 / CBS 7966)</name>
    <name type="common">Dandruff-associated fungus</name>
    <dbReference type="NCBI Taxonomy" id="425265"/>
    <lineage>
        <taxon>Eukaryota</taxon>
        <taxon>Fungi</taxon>
        <taxon>Dikarya</taxon>
        <taxon>Basidiomycota</taxon>
        <taxon>Ustilaginomycotina</taxon>
        <taxon>Malasseziomycetes</taxon>
        <taxon>Malasseziales</taxon>
        <taxon>Malasseziaceae</taxon>
        <taxon>Malassezia</taxon>
    </lineage>
</organism>
<dbReference type="InterPro" id="IPR002312">
    <property type="entry name" value="Asp/Asn-tRNA-synth_IIb"/>
</dbReference>
<dbReference type="FunCoup" id="A8PT20">
    <property type="interactions" value="327"/>
</dbReference>
<dbReference type="InterPro" id="IPR012340">
    <property type="entry name" value="NA-bd_OB-fold"/>
</dbReference>
<name>A8PT20_MALGO</name>
<dbReference type="SUPFAM" id="SSF50249">
    <property type="entry name" value="Nucleic acid-binding proteins"/>
    <property type="match status" value="1"/>
</dbReference>
<dbReference type="GO" id="GO:0005739">
    <property type="term" value="C:mitochondrion"/>
    <property type="evidence" value="ECO:0007669"/>
    <property type="project" value="TreeGrafter"/>
</dbReference>
<dbReference type="AlphaFoldDB" id="A8PT20"/>
<keyword evidence="6" id="KW-0648">Protein biosynthesis</keyword>
<protein>
    <recommendedName>
        <fullName evidence="2">asparagine--tRNA ligase</fullName>
        <ecNumber evidence="2">6.1.1.22</ecNumber>
    </recommendedName>
</protein>
<evidence type="ECO:0000256" key="6">
    <source>
        <dbReference type="ARBA" id="ARBA00022917"/>
    </source>
</evidence>
<evidence type="ECO:0000256" key="3">
    <source>
        <dbReference type="ARBA" id="ARBA00022598"/>
    </source>
</evidence>
<dbReference type="Proteomes" id="UP000008837">
    <property type="component" value="Unassembled WGS sequence"/>
</dbReference>
<evidence type="ECO:0000313" key="9">
    <source>
        <dbReference type="EMBL" id="EDP45365.1"/>
    </source>
</evidence>
<dbReference type="PRINTS" id="PR01042">
    <property type="entry name" value="TRNASYNTHASP"/>
</dbReference>
<dbReference type="GO" id="GO:0003676">
    <property type="term" value="F:nucleic acid binding"/>
    <property type="evidence" value="ECO:0007669"/>
    <property type="project" value="InterPro"/>
</dbReference>
<proteinExistence type="inferred from homology"/>
<sequence>MLSRASLISRARLGTLASHVRPYQTRAFASARLPPTLHVLRRDAELALASNKSLASDVTAYGWIVSVRRHKTRTFLELTDGTMGGGATMQVVLSGDIRELTPGQAIQLHGQMKAGRGRSASQRVEIQADHVAVLAPTDLATYPLANMMQGNHAASAAADALTHTTATDIVRRESHFKARTPQFAALQRTRARMEHAMGAWMAANDFCKVHPPIITSSDCEGGGEIFQVVADADVPQNSQETMSLTSSRNGSLAAFWSGQPAYLTVSAQLHLEAYALGLSRVWSLCPVFRAEGSATNRHLAEFWMLEAELCWLPDGEQALRMVLDVTESVLKSALQAAWHDERAKEDMAFLGATYDAALINSPWPRLTYTDAVRLLRAHTKAPPVWGESLKSEHERWLASHMGQPVFVTNFPTEIKPFYMREDPEPVILSDDVHPTESGSARKTVACFDLLVPQVGELVGGSVREERHGVLMQRLRTSGLQASSLTWYTDDLRRYGGAPHGGFGLGMERFLSWVTHTFHVRDLVGFPRVKGPLRY</sequence>
<dbReference type="Gene3D" id="3.30.930.10">
    <property type="entry name" value="Bira Bifunctional Protein, Domain 2"/>
    <property type="match status" value="1"/>
</dbReference>
<dbReference type="InterPro" id="IPR045864">
    <property type="entry name" value="aa-tRNA-synth_II/BPL/LPL"/>
</dbReference>
<dbReference type="InterPro" id="IPR004522">
    <property type="entry name" value="Asn-tRNA-ligase"/>
</dbReference>
<keyword evidence="4" id="KW-0547">Nucleotide-binding</keyword>
<dbReference type="InterPro" id="IPR004365">
    <property type="entry name" value="NA-bd_OB_tRNA"/>
</dbReference>
<dbReference type="EC" id="6.1.1.22" evidence="2"/>
<evidence type="ECO:0000256" key="2">
    <source>
        <dbReference type="ARBA" id="ARBA00012816"/>
    </source>
</evidence>
<dbReference type="KEGG" id="mgl:MGL_0354"/>
<dbReference type="OrthoDB" id="1931232at2759"/>
<dbReference type="GO" id="GO:0005524">
    <property type="term" value="F:ATP binding"/>
    <property type="evidence" value="ECO:0007669"/>
    <property type="project" value="UniProtKB-KW"/>
</dbReference>
<dbReference type="PROSITE" id="PS50862">
    <property type="entry name" value="AA_TRNA_LIGASE_II"/>
    <property type="match status" value="1"/>
</dbReference>
<keyword evidence="5" id="KW-0067">ATP-binding</keyword>
<keyword evidence="3" id="KW-0436">Ligase</keyword>
<dbReference type="PANTHER" id="PTHR22594">
    <property type="entry name" value="ASPARTYL/LYSYL-TRNA SYNTHETASE"/>
    <property type="match status" value="1"/>
</dbReference>
<dbReference type="STRING" id="425265.A8PT20"/>
<dbReference type="Pfam" id="PF00152">
    <property type="entry name" value="tRNA-synt_2"/>
    <property type="match status" value="1"/>
</dbReference>
<comment type="similarity">
    <text evidence="1">Belongs to the class-II aminoacyl-tRNA synthetase family.</text>
</comment>
<comment type="caution">
    <text evidence="9">The sequence shown here is derived from an EMBL/GenBank/DDBJ whole genome shotgun (WGS) entry which is preliminary data.</text>
</comment>
<dbReference type="GeneID" id="5856885"/>
<dbReference type="OMA" id="PEMAFYD"/>
<dbReference type="RefSeq" id="XP_001732579.1">
    <property type="nucleotide sequence ID" value="XM_001732527.1"/>
</dbReference>
<dbReference type="VEuPathDB" id="FungiDB:MGL_0354"/>
<evidence type="ECO:0000256" key="1">
    <source>
        <dbReference type="ARBA" id="ARBA00008226"/>
    </source>
</evidence>
<dbReference type="Gene3D" id="2.40.50.140">
    <property type="entry name" value="Nucleic acid-binding proteins"/>
    <property type="match status" value="1"/>
</dbReference>
<dbReference type="InParanoid" id="A8PT20"/>
<dbReference type="InterPro" id="IPR004364">
    <property type="entry name" value="Aa-tRNA-synt_II"/>
</dbReference>
<keyword evidence="7" id="KW-0030">Aminoacyl-tRNA synthetase</keyword>
<dbReference type="PANTHER" id="PTHR22594:SF34">
    <property type="entry name" value="ASPARAGINE--TRNA LIGASE, MITOCHONDRIAL-RELATED"/>
    <property type="match status" value="1"/>
</dbReference>
<evidence type="ECO:0000259" key="8">
    <source>
        <dbReference type="PROSITE" id="PS50862"/>
    </source>
</evidence>
<dbReference type="EMBL" id="AAYY01000001">
    <property type="protein sequence ID" value="EDP45365.1"/>
    <property type="molecule type" value="Genomic_DNA"/>
</dbReference>
<gene>
    <name evidence="9" type="ORF">MGL_0354</name>
</gene>
<dbReference type="InterPro" id="IPR006195">
    <property type="entry name" value="aa-tRNA-synth_II"/>
</dbReference>
<dbReference type="GO" id="GO:0006421">
    <property type="term" value="P:asparaginyl-tRNA aminoacylation"/>
    <property type="evidence" value="ECO:0007669"/>
    <property type="project" value="InterPro"/>
</dbReference>